<accession>A0A4P9W924</accession>
<dbReference type="AlphaFoldDB" id="A0A4P9W924"/>
<gene>
    <name evidence="2" type="ORF">BDK51DRAFT_32381</name>
</gene>
<evidence type="ECO:0000313" key="2">
    <source>
        <dbReference type="EMBL" id="RKO87973.1"/>
    </source>
</evidence>
<feature type="compositionally biased region" description="Basic and acidic residues" evidence="1">
    <location>
        <begin position="75"/>
        <end position="86"/>
    </location>
</feature>
<evidence type="ECO:0000256" key="1">
    <source>
        <dbReference type="SAM" id="MobiDB-lite"/>
    </source>
</evidence>
<dbReference type="EMBL" id="KZ997031">
    <property type="protein sequence ID" value="RKO87973.1"/>
    <property type="molecule type" value="Genomic_DNA"/>
</dbReference>
<feature type="region of interest" description="Disordered" evidence="1">
    <location>
        <begin position="1"/>
        <end position="86"/>
    </location>
</feature>
<sequence>MTCQNPPPLAVENVRQEDTPPASLGQKPQIPVVDAAEVSQEISGRKDVGRPPRSDSVNETWQDARRVRQSLSVQRRQERHAEQKRGVAEDDLAAHVVPVGWLKWDLEIEVKSSRDKGEWGGAGNGRGGIVWEGGEEVAERGGVAWVSSSGLQAPVDAHPPIVRFDRISAAFGEYRRNHNGGEERRRALEALGALGRPDPPNAWESKTLCPIPHQTDHKNNCQIHISESVLSCN</sequence>
<name>A0A4P9W924_9FUNG</name>
<dbReference type="Proteomes" id="UP000269721">
    <property type="component" value="Unassembled WGS sequence"/>
</dbReference>
<organism evidence="2 3">
    <name type="scientific">Blyttiomyces helicus</name>
    <dbReference type="NCBI Taxonomy" id="388810"/>
    <lineage>
        <taxon>Eukaryota</taxon>
        <taxon>Fungi</taxon>
        <taxon>Fungi incertae sedis</taxon>
        <taxon>Chytridiomycota</taxon>
        <taxon>Chytridiomycota incertae sedis</taxon>
        <taxon>Chytridiomycetes</taxon>
        <taxon>Chytridiomycetes incertae sedis</taxon>
        <taxon>Blyttiomyces</taxon>
    </lineage>
</organism>
<proteinExistence type="predicted"/>
<reference evidence="3" key="1">
    <citation type="journal article" date="2018" name="Nat. Microbiol.">
        <title>Leveraging single-cell genomics to expand the fungal tree of life.</title>
        <authorList>
            <person name="Ahrendt S.R."/>
            <person name="Quandt C.A."/>
            <person name="Ciobanu D."/>
            <person name="Clum A."/>
            <person name="Salamov A."/>
            <person name="Andreopoulos B."/>
            <person name="Cheng J.F."/>
            <person name="Woyke T."/>
            <person name="Pelin A."/>
            <person name="Henrissat B."/>
            <person name="Reynolds N.K."/>
            <person name="Benny G.L."/>
            <person name="Smith M.E."/>
            <person name="James T.Y."/>
            <person name="Grigoriev I.V."/>
        </authorList>
    </citation>
    <scope>NUCLEOTIDE SEQUENCE [LARGE SCALE GENOMIC DNA]</scope>
</reference>
<evidence type="ECO:0000313" key="3">
    <source>
        <dbReference type="Proteomes" id="UP000269721"/>
    </source>
</evidence>
<protein>
    <submittedName>
        <fullName evidence="2">Uncharacterized protein</fullName>
    </submittedName>
</protein>
<keyword evidence="3" id="KW-1185">Reference proteome</keyword>
<feature type="compositionally biased region" description="Basic and acidic residues" evidence="1">
    <location>
        <begin position="43"/>
        <end position="53"/>
    </location>
</feature>